<dbReference type="EMBL" id="JAICBX010000001">
    <property type="protein sequence ID" value="MBW8635863.1"/>
    <property type="molecule type" value="Genomic_DNA"/>
</dbReference>
<dbReference type="GO" id="GO:0016491">
    <property type="term" value="F:oxidoreductase activity"/>
    <property type="evidence" value="ECO:0007669"/>
    <property type="project" value="UniProtKB-KW"/>
</dbReference>
<organism evidence="3 4">
    <name type="scientific">Flavimaribacter sediminis</name>
    <dbReference type="NCBI Taxonomy" id="2865987"/>
    <lineage>
        <taxon>Bacteria</taxon>
        <taxon>Pseudomonadati</taxon>
        <taxon>Pseudomonadota</taxon>
        <taxon>Alphaproteobacteria</taxon>
        <taxon>Hyphomicrobiales</taxon>
        <taxon>Rhizobiaceae</taxon>
        <taxon>Flavimaribacter</taxon>
    </lineage>
</organism>
<name>A0AAE2ZK96_9HYPH</name>
<dbReference type="Proteomes" id="UP001196509">
    <property type="component" value="Unassembled WGS sequence"/>
</dbReference>
<reference evidence="3" key="1">
    <citation type="submission" date="2021-08" db="EMBL/GenBank/DDBJ databases">
        <title>Hoeflea bacterium WL0058 sp. nov., isolated from the sediment.</title>
        <authorList>
            <person name="Wang L."/>
            <person name="Zhang D."/>
        </authorList>
    </citation>
    <scope>NUCLEOTIDE SEQUENCE</scope>
    <source>
        <strain evidence="3">WL0058</strain>
    </source>
</reference>
<comment type="caution">
    <text evidence="3">The sequence shown here is derived from an EMBL/GenBank/DDBJ whole genome shotgun (WGS) entry which is preliminary data.</text>
</comment>
<keyword evidence="1" id="KW-0560">Oxidoreductase</keyword>
<dbReference type="InterPro" id="IPR006076">
    <property type="entry name" value="FAD-dep_OxRdtase"/>
</dbReference>
<dbReference type="PANTHER" id="PTHR13847">
    <property type="entry name" value="SARCOSINE DEHYDROGENASE-RELATED"/>
    <property type="match status" value="1"/>
</dbReference>
<keyword evidence="4" id="KW-1185">Reference proteome</keyword>
<dbReference type="SUPFAM" id="SSF51905">
    <property type="entry name" value="FAD/NAD(P)-binding domain"/>
    <property type="match status" value="1"/>
</dbReference>
<evidence type="ECO:0000313" key="3">
    <source>
        <dbReference type="EMBL" id="MBW8635863.1"/>
    </source>
</evidence>
<evidence type="ECO:0000259" key="2">
    <source>
        <dbReference type="Pfam" id="PF01266"/>
    </source>
</evidence>
<dbReference type="AlphaFoldDB" id="A0AAE2ZK96"/>
<accession>A0AAE2ZK96</accession>
<dbReference type="PANTHER" id="PTHR13847:SF281">
    <property type="entry name" value="FAD DEPENDENT OXIDOREDUCTASE DOMAIN-CONTAINING PROTEIN"/>
    <property type="match status" value="1"/>
</dbReference>
<dbReference type="InterPro" id="IPR036188">
    <property type="entry name" value="FAD/NAD-bd_sf"/>
</dbReference>
<gene>
    <name evidence="3" type="ORF">K1W69_01600</name>
</gene>
<feature type="domain" description="FAD dependent oxidoreductase" evidence="2">
    <location>
        <begin position="37"/>
        <end position="385"/>
    </location>
</feature>
<sequence length="433" mass="48446">MQVQDIFSEDYQEKPYWWDINPAPQIPDQQLPARTEVAIVGSGYTGVCAAIQTARGGRETLVLDADRLGWGCSSRNGGQISNTLKPSLSTLTRKYGADLALQILQEGQRSMTFIRDFIAEEQLDCDFRPKGKFRAAHNPAQYEAMAKKYANQTKGLEVEAHMVPRSEQRSEIGTDAYFGGAVLPENAALDPAKLQNELLDRAHEAGATFMSHCGVENISREGKGFRLRTAKGEVFADDVIIATSGYTGEVTPWLRRRVIPIGSYMIATEELPPDTVREMFPNDRIVTDSRNLVYYYRASPDGRRVLFGGRVCLTETDPRASAPLLRKELIALFPQISDVRVSHSWMGFVDFTFDSMPHVGKHDGMYYAMGYCGSGIATATYLGTRVGQQLLGLPEGRTPLDETRFSTRPFYTGNPWFLSQSIRYYRWKDASGR</sequence>
<protein>
    <submittedName>
        <fullName evidence="3">FAD-binding oxidoreductase</fullName>
    </submittedName>
</protein>
<proteinExistence type="predicted"/>
<evidence type="ECO:0000313" key="4">
    <source>
        <dbReference type="Proteomes" id="UP001196509"/>
    </source>
</evidence>
<dbReference type="Gene3D" id="3.30.9.10">
    <property type="entry name" value="D-Amino Acid Oxidase, subunit A, domain 2"/>
    <property type="match status" value="1"/>
</dbReference>
<dbReference type="Gene3D" id="3.50.50.60">
    <property type="entry name" value="FAD/NAD(P)-binding domain"/>
    <property type="match status" value="1"/>
</dbReference>
<evidence type="ECO:0000256" key="1">
    <source>
        <dbReference type="ARBA" id="ARBA00023002"/>
    </source>
</evidence>
<dbReference type="Pfam" id="PF01266">
    <property type="entry name" value="DAO"/>
    <property type="match status" value="1"/>
</dbReference>
<dbReference type="GO" id="GO:0005737">
    <property type="term" value="C:cytoplasm"/>
    <property type="evidence" value="ECO:0007669"/>
    <property type="project" value="TreeGrafter"/>
</dbReference>